<comment type="caution">
    <text evidence="3">The sequence shown here is derived from an EMBL/GenBank/DDBJ whole genome shotgun (WGS) entry which is preliminary data.</text>
</comment>
<dbReference type="InterPro" id="IPR010610">
    <property type="entry name" value="EryCIII-like_C"/>
</dbReference>
<dbReference type="SUPFAM" id="SSF53756">
    <property type="entry name" value="UDP-Glycosyltransferase/glycogen phosphorylase"/>
    <property type="match status" value="1"/>
</dbReference>
<dbReference type="RefSeq" id="WP_266000156.1">
    <property type="nucleotide sequence ID" value="NZ_JAPJDN010000037.1"/>
</dbReference>
<name>A0ABT3SLC2_9MYCO</name>
<feature type="domain" description="Glycosyltransferase family 28 N-terminal" evidence="1">
    <location>
        <begin position="3"/>
        <end position="83"/>
    </location>
</feature>
<evidence type="ECO:0000259" key="2">
    <source>
        <dbReference type="Pfam" id="PF06722"/>
    </source>
</evidence>
<protein>
    <submittedName>
        <fullName evidence="3">Glycosyltransferase</fullName>
    </submittedName>
</protein>
<organism evidence="3 4">
    <name type="scientific">Mycobacterium pinniadriaticum</name>
    <dbReference type="NCBI Taxonomy" id="2994102"/>
    <lineage>
        <taxon>Bacteria</taxon>
        <taxon>Bacillati</taxon>
        <taxon>Actinomycetota</taxon>
        <taxon>Actinomycetes</taxon>
        <taxon>Mycobacteriales</taxon>
        <taxon>Mycobacteriaceae</taxon>
        <taxon>Mycobacterium</taxon>
    </lineage>
</organism>
<gene>
    <name evidence="3" type="ORF">ORI27_26850</name>
</gene>
<evidence type="ECO:0000313" key="3">
    <source>
        <dbReference type="EMBL" id="MCX2940319.1"/>
    </source>
</evidence>
<proteinExistence type="predicted"/>
<dbReference type="InterPro" id="IPR002213">
    <property type="entry name" value="UDP_glucos_trans"/>
</dbReference>
<keyword evidence="4" id="KW-1185">Reference proteome</keyword>
<dbReference type="InterPro" id="IPR004276">
    <property type="entry name" value="GlycoTrans_28_N"/>
</dbReference>
<dbReference type="CDD" id="cd03784">
    <property type="entry name" value="GT1_Gtf-like"/>
    <property type="match status" value="1"/>
</dbReference>
<dbReference type="Proteomes" id="UP001300745">
    <property type="component" value="Unassembled WGS sequence"/>
</dbReference>
<dbReference type="EMBL" id="JAPJDO010000037">
    <property type="protein sequence ID" value="MCX2940319.1"/>
    <property type="molecule type" value="Genomic_DNA"/>
</dbReference>
<dbReference type="Gene3D" id="3.40.50.2000">
    <property type="entry name" value="Glycogen Phosphorylase B"/>
    <property type="match status" value="2"/>
</dbReference>
<dbReference type="Pfam" id="PF06722">
    <property type="entry name" value="EryCIII-like_C"/>
    <property type="match status" value="1"/>
</dbReference>
<dbReference type="PANTHER" id="PTHR48050:SF13">
    <property type="entry name" value="STEROL 3-BETA-GLUCOSYLTRANSFERASE UGT80A2"/>
    <property type="match status" value="1"/>
</dbReference>
<dbReference type="Pfam" id="PF03033">
    <property type="entry name" value="Glyco_transf_28"/>
    <property type="match status" value="1"/>
</dbReference>
<evidence type="ECO:0000313" key="4">
    <source>
        <dbReference type="Proteomes" id="UP001300745"/>
    </source>
</evidence>
<sequence>MKIVLAFYGTRGDVEPGMAVGRELMRRGHDVQMAVPPDLVGSAESVGLTAVTYGPDTRSWLENTRDFWGYFFRNFWRVRDVQKFLRESREPGLRAWGEMSRTLVPVAAGADLLVTGVSYEELVFDVAEYCGVPLATVLWFPMRVNGKLLPRLPDPVVRAAMKAAEWRIWFGVKKVVDMQRRELGLPPATGPVPGRIAERELLEIQAYDEALFPGLAAEWARWDGQRPFVGTLTLELVTEADADVMSWITAGTPPICFGFGSIPVESPADMVAMIAGACAQVGERALVCAGWTDFSDVPQFDHVKVVGAVNYATIFPSCRALVHHGGAGTTAAGLRAGVPTLVLWMADVQGMWGAAVKGLKVGTSRRFAATSEKTLVADLRTILAPEYLTRARELAARMTTPADSVTNAADLLEDFARTKQAAPT</sequence>
<reference evidence="3 4" key="1">
    <citation type="submission" date="2022-11" db="EMBL/GenBank/DDBJ databases">
        <title>Mycobacterium sp. nov.</title>
        <authorList>
            <person name="Papic B."/>
            <person name="Spicic S."/>
            <person name="Duvnjak S."/>
        </authorList>
    </citation>
    <scope>NUCLEOTIDE SEQUENCE [LARGE SCALE GENOMIC DNA]</scope>
    <source>
        <strain evidence="3 4">CVI_P4</strain>
    </source>
</reference>
<accession>A0ABT3SLC2</accession>
<dbReference type="InterPro" id="IPR050426">
    <property type="entry name" value="Glycosyltransferase_28"/>
</dbReference>
<feature type="domain" description="Erythromycin biosynthesis protein CIII-like C-terminal" evidence="2">
    <location>
        <begin position="293"/>
        <end position="398"/>
    </location>
</feature>
<evidence type="ECO:0000259" key="1">
    <source>
        <dbReference type="Pfam" id="PF03033"/>
    </source>
</evidence>
<dbReference type="PANTHER" id="PTHR48050">
    <property type="entry name" value="STEROL 3-BETA-GLUCOSYLTRANSFERASE"/>
    <property type="match status" value="1"/>
</dbReference>